<dbReference type="Pfam" id="PF02353">
    <property type="entry name" value="CMAS"/>
    <property type="match status" value="1"/>
</dbReference>
<gene>
    <name evidence="8" type="ORF">ACFSUL_09340</name>
</gene>
<evidence type="ECO:0000256" key="4">
    <source>
        <dbReference type="ARBA" id="ARBA00022691"/>
    </source>
</evidence>
<dbReference type="PANTHER" id="PTHR43667">
    <property type="entry name" value="CYCLOPROPANE-FATTY-ACYL-PHOSPHOLIPID SYNTHASE"/>
    <property type="match status" value="1"/>
</dbReference>
<evidence type="ECO:0000256" key="2">
    <source>
        <dbReference type="ARBA" id="ARBA00022603"/>
    </source>
</evidence>
<evidence type="ECO:0000313" key="8">
    <source>
        <dbReference type="EMBL" id="MFD2680945.1"/>
    </source>
</evidence>
<evidence type="ECO:0000256" key="1">
    <source>
        <dbReference type="ARBA" id="ARBA00010815"/>
    </source>
</evidence>
<reference evidence="9" key="1">
    <citation type="journal article" date="2019" name="Int. J. Syst. Evol. Microbiol.">
        <title>The Global Catalogue of Microorganisms (GCM) 10K type strain sequencing project: providing services to taxonomists for standard genome sequencing and annotation.</title>
        <authorList>
            <consortium name="The Broad Institute Genomics Platform"/>
            <consortium name="The Broad Institute Genome Sequencing Center for Infectious Disease"/>
            <person name="Wu L."/>
            <person name="Ma J."/>
        </authorList>
    </citation>
    <scope>NUCLEOTIDE SEQUENCE [LARGE SCALE GENOMIC DNA]</scope>
    <source>
        <strain evidence="9">KCTC 3913</strain>
    </source>
</reference>
<dbReference type="InterPro" id="IPR029063">
    <property type="entry name" value="SAM-dependent_MTases_sf"/>
</dbReference>
<protein>
    <submittedName>
        <fullName evidence="8">Class I SAM-dependent methyltransferase</fullName>
        <ecNumber evidence="8">2.1.1.-</ecNumber>
    </submittedName>
</protein>
<keyword evidence="2 8" id="KW-0489">Methyltransferase</keyword>
<keyword evidence="6" id="KW-0175">Coiled coil</keyword>
<sequence length="395" mass="45670">MIDKMFYKKLLKSTFSIPAEITFWDGETVRYGDGDPHFKLIFRDVIPKGELIQDPSIAFGEAFMDGIIDVEGDLKEVVASMYRSQESFLGNGKIYAHLLKKISNTAKRSKENVAFHYDIGNDFYKLWLDETMTYSCGYFKNPDDSLKTAQQNKVAHILKKLNLQKGQTLLDIGCGWGELIIAAAKRYGVKATGITLSEEQYERVKERRVEEQLEDLIDVKLMDYRELKNQKFDRVVSVGMLEHVGQEHLPEYFQKVDELLEMGGLSVLHSITSQKEGATNSWIDKYIFPGGYIPSVSELVNHITSNKFFLTDLESLRRHYEKTLDHWAENFENVLDEVKKTKDERFIRMWRLYLHACSASFQTGNIDLSQFIFTKGTNDSIPLTREYMYNEEKCG</sequence>
<feature type="coiled-coil region" evidence="6">
    <location>
        <begin position="194"/>
        <end position="230"/>
    </location>
</feature>
<dbReference type="Gene3D" id="3.40.50.150">
    <property type="entry name" value="Vaccinia Virus protein VP39"/>
    <property type="match status" value="1"/>
</dbReference>
<feature type="domain" description="DUF7884" evidence="7">
    <location>
        <begin position="6"/>
        <end position="91"/>
    </location>
</feature>
<dbReference type="InterPro" id="IPR050723">
    <property type="entry name" value="CFA/CMAS"/>
</dbReference>
<dbReference type="RefSeq" id="WP_377934787.1">
    <property type="nucleotide sequence ID" value="NZ_JBHUMF010000021.1"/>
</dbReference>
<comment type="similarity">
    <text evidence="1">Belongs to the CFA/CMAS family.</text>
</comment>
<dbReference type="Pfam" id="PF25371">
    <property type="entry name" value="DUF7884"/>
    <property type="match status" value="1"/>
</dbReference>
<dbReference type="GO" id="GO:0032259">
    <property type="term" value="P:methylation"/>
    <property type="evidence" value="ECO:0007669"/>
    <property type="project" value="UniProtKB-KW"/>
</dbReference>
<dbReference type="SUPFAM" id="SSF53335">
    <property type="entry name" value="S-adenosyl-L-methionine-dependent methyltransferases"/>
    <property type="match status" value="1"/>
</dbReference>
<dbReference type="InterPro" id="IPR057206">
    <property type="entry name" value="DUF7884"/>
</dbReference>
<keyword evidence="4" id="KW-0949">S-adenosyl-L-methionine</keyword>
<dbReference type="PIRSF" id="PIRSF003085">
    <property type="entry name" value="CMAS"/>
    <property type="match status" value="1"/>
</dbReference>
<dbReference type="GO" id="GO:0008168">
    <property type="term" value="F:methyltransferase activity"/>
    <property type="evidence" value="ECO:0007669"/>
    <property type="project" value="UniProtKB-KW"/>
</dbReference>
<evidence type="ECO:0000259" key="7">
    <source>
        <dbReference type="Pfam" id="PF25371"/>
    </source>
</evidence>
<dbReference type="CDD" id="cd02440">
    <property type="entry name" value="AdoMet_MTases"/>
    <property type="match status" value="1"/>
</dbReference>
<dbReference type="EC" id="2.1.1.-" evidence="8"/>
<accession>A0ABW5RQJ9</accession>
<dbReference type="InterPro" id="IPR003333">
    <property type="entry name" value="CMAS"/>
</dbReference>
<evidence type="ECO:0000256" key="6">
    <source>
        <dbReference type="SAM" id="Coils"/>
    </source>
</evidence>
<dbReference type="EMBL" id="JBHUMF010000021">
    <property type="protein sequence ID" value="MFD2680945.1"/>
    <property type="molecule type" value="Genomic_DNA"/>
</dbReference>
<keyword evidence="9" id="KW-1185">Reference proteome</keyword>
<dbReference type="Proteomes" id="UP001597506">
    <property type="component" value="Unassembled WGS sequence"/>
</dbReference>
<organism evidence="8 9">
    <name type="scientific">Bacillus seohaeanensis</name>
    <dbReference type="NCBI Taxonomy" id="284580"/>
    <lineage>
        <taxon>Bacteria</taxon>
        <taxon>Bacillati</taxon>
        <taxon>Bacillota</taxon>
        <taxon>Bacilli</taxon>
        <taxon>Bacillales</taxon>
        <taxon>Bacillaceae</taxon>
        <taxon>Bacillus</taxon>
    </lineage>
</organism>
<evidence type="ECO:0000313" key="9">
    <source>
        <dbReference type="Proteomes" id="UP001597506"/>
    </source>
</evidence>
<keyword evidence="3 8" id="KW-0808">Transferase</keyword>
<proteinExistence type="inferred from homology"/>
<name>A0ABW5RQJ9_9BACI</name>
<keyword evidence="5" id="KW-0443">Lipid metabolism</keyword>
<dbReference type="PANTHER" id="PTHR43667:SF1">
    <property type="entry name" value="CYCLOPROPANE-FATTY-ACYL-PHOSPHOLIPID SYNTHASE"/>
    <property type="match status" value="1"/>
</dbReference>
<comment type="caution">
    <text evidence="8">The sequence shown here is derived from an EMBL/GenBank/DDBJ whole genome shotgun (WGS) entry which is preliminary data.</text>
</comment>
<evidence type="ECO:0000256" key="3">
    <source>
        <dbReference type="ARBA" id="ARBA00022679"/>
    </source>
</evidence>
<evidence type="ECO:0000256" key="5">
    <source>
        <dbReference type="ARBA" id="ARBA00023098"/>
    </source>
</evidence>